<sequence>MEINANSNDSVVAASSSRPPSPTSILVSVVTQLDIQTDIQPPVESNDVCGAQVAEVLPLACALQNLPLTHSLVTFVMPGLHNGQWITKLGEGLMLWYGKPAAQGSGKFFF</sequence>
<evidence type="ECO:0000313" key="2">
    <source>
        <dbReference type="EMBL" id="RZI46895.1"/>
    </source>
</evidence>
<keyword evidence="3" id="KW-1185">Reference proteome</keyword>
<dbReference type="AlphaFoldDB" id="A0A4Q7DKY9"/>
<organism evidence="2 3">
    <name type="scientific">Candidatus Finniella inopinata</name>
    <dbReference type="NCBI Taxonomy" id="1696036"/>
    <lineage>
        <taxon>Bacteria</taxon>
        <taxon>Pseudomonadati</taxon>
        <taxon>Pseudomonadota</taxon>
        <taxon>Alphaproteobacteria</taxon>
        <taxon>Holosporales</taxon>
        <taxon>Candidatus Paracaedibacteraceae</taxon>
        <taxon>Candidatus Finniella</taxon>
    </lineage>
</organism>
<evidence type="ECO:0000256" key="1">
    <source>
        <dbReference type="SAM" id="MobiDB-lite"/>
    </source>
</evidence>
<evidence type="ECO:0000313" key="3">
    <source>
        <dbReference type="Proteomes" id="UP000293550"/>
    </source>
</evidence>
<name>A0A4Q7DKY9_9PROT</name>
<feature type="region of interest" description="Disordered" evidence="1">
    <location>
        <begin position="1"/>
        <end position="22"/>
    </location>
</feature>
<protein>
    <submittedName>
        <fullName evidence="2">Uncharacterized protein</fullName>
    </submittedName>
</protein>
<proteinExistence type="predicted"/>
<reference evidence="2 3" key="1">
    <citation type="submission" date="2018-10" db="EMBL/GenBank/DDBJ databases">
        <title>An updated phylogeny of the Alphaproteobacteria reveals that the parasitic Rickettsiales and Holosporales have independent origins.</title>
        <authorList>
            <person name="Munoz-Gomez S.A."/>
            <person name="Hess S."/>
            <person name="Burger G."/>
            <person name="Lang B.F."/>
            <person name="Susko E."/>
            <person name="Slamovits C.H."/>
            <person name="Roger A.J."/>
        </authorList>
    </citation>
    <scope>NUCLEOTIDE SEQUENCE [LARGE SCALE GENOMIC DNA]</scope>
    <source>
        <strain evidence="2">HOLO01</strain>
    </source>
</reference>
<dbReference type="Proteomes" id="UP000293550">
    <property type="component" value="Unassembled WGS sequence"/>
</dbReference>
<dbReference type="EMBL" id="SCFB01000002">
    <property type="protein sequence ID" value="RZI46895.1"/>
    <property type="molecule type" value="Genomic_DNA"/>
</dbReference>
<feature type="compositionally biased region" description="Low complexity" evidence="1">
    <location>
        <begin position="1"/>
        <end position="18"/>
    </location>
</feature>
<accession>A0A4Q7DKY9</accession>
<comment type="caution">
    <text evidence="2">The sequence shown here is derived from an EMBL/GenBank/DDBJ whole genome shotgun (WGS) entry which is preliminary data.</text>
</comment>
<dbReference type="RefSeq" id="WP_130153365.1">
    <property type="nucleotide sequence ID" value="NZ_SCFB01000002.1"/>
</dbReference>
<gene>
    <name evidence="2" type="ORF">EQU50_01335</name>
</gene>